<keyword evidence="10" id="KW-1185">Reference proteome</keyword>
<dbReference type="OrthoDB" id="9765571at2"/>
<protein>
    <submittedName>
        <fullName evidence="9">Transporter</fullName>
    </submittedName>
</protein>
<feature type="signal peptide" evidence="8">
    <location>
        <begin position="1"/>
        <end position="19"/>
    </location>
</feature>
<dbReference type="InterPro" id="IPR005017">
    <property type="entry name" value="OMPP1/FadL/TodX"/>
</dbReference>
<dbReference type="RefSeq" id="WP_129464991.1">
    <property type="nucleotide sequence ID" value="NZ_JACSXZ010000002.1"/>
</dbReference>
<dbReference type="EMBL" id="SBKQ01000011">
    <property type="protein sequence ID" value="RXR30637.1"/>
    <property type="molecule type" value="Genomic_DNA"/>
</dbReference>
<sequence length="507" mass="56348">MKKIFITSGFLLASFLSFSQEITPNEGLRYAFDNLTGSARFRAMSGAFGAVGGDLSAINVNPAGSALFNYNQATISLSNYNVRNSSSYFGTRTIESDHDLDINQAGGVFVFKNNNPSSGWNKFSIALNYENNSNFDNQFNARGVNPNNSIDGYFLRFANGLPNEGGIFLNVLDTAFFDELSFIDQQALLGYNAYMFNPVDNENPDNSVYVSNVPTNGNYYQENYTVATGYNGKITGNIATSFKDRLFIGLNLNAHFTDLTNTISIYESYNNNSSTGLRSVQFDTETYTFGGGFSFGIGAIGKITESVRLGLAYESPTWYNLTDEVRQRTITYCEDCDANSNPIVFDPNVIMVFDSYKIQTPSKLTGSFAYVFGERGLISIDYSMKDYSNITFRPRNDVNLESINNFMSANLDTAAEIRVGGEFRHKQWSLRGGYRFEESPYKVDTAMGDLTGYSGGIGFDFGISRLDLAYAYSRRKMNFDLISSGLNDTSRLTAINNNVTLSYTIKF</sequence>
<dbReference type="PANTHER" id="PTHR35093:SF8">
    <property type="entry name" value="OUTER MEMBRANE PROTEIN NMB0088-RELATED"/>
    <property type="match status" value="1"/>
</dbReference>
<gene>
    <name evidence="9" type="ORF">EQG68_11290</name>
</gene>
<evidence type="ECO:0000256" key="4">
    <source>
        <dbReference type="ARBA" id="ARBA00022692"/>
    </source>
</evidence>
<organism evidence="9 10">
    <name type="scientific">Flavobacterium piscinae</name>
    <dbReference type="NCBI Taxonomy" id="2506424"/>
    <lineage>
        <taxon>Bacteria</taxon>
        <taxon>Pseudomonadati</taxon>
        <taxon>Bacteroidota</taxon>
        <taxon>Flavobacteriia</taxon>
        <taxon>Flavobacteriales</taxon>
        <taxon>Flavobacteriaceae</taxon>
        <taxon>Flavobacterium</taxon>
    </lineage>
</organism>
<dbReference type="PANTHER" id="PTHR35093">
    <property type="entry name" value="OUTER MEMBRANE PROTEIN NMB0088-RELATED"/>
    <property type="match status" value="1"/>
</dbReference>
<evidence type="ECO:0000256" key="6">
    <source>
        <dbReference type="ARBA" id="ARBA00023136"/>
    </source>
</evidence>
<comment type="subcellular location">
    <subcellularLocation>
        <location evidence="1">Cell outer membrane</location>
        <topology evidence="1">Multi-pass membrane protein</topology>
    </subcellularLocation>
</comment>
<keyword evidence="4" id="KW-0812">Transmembrane</keyword>
<dbReference type="AlphaFoldDB" id="A0A4Q1KLL4"/>
<evidence type="ECO:0000256" key="3">
    <source>
        <dbReference type="ARBA" id="ARBA00022452"/>
    </source>
</evidence>
<evidence type="ECO:0000313" key="10">
    <source>
        <dbReference type="Proteomes" id="UP000289734"/>
    </source>
</evidence>
<dbReference type="Gene3D" id="2.40.160.60">
    <property type="entry name" value="Outer membrane protein transport protein (OMPP1/FadL/TodX)"/>
    <property type="match status" value="1"/>
</dbReference>
<name>A0A4Q1KLL4_9FLAO</name>
<keyword evidence="5 8" id="KW-0732">Signal</keyword>
<comment type="similarity">
    <text evidence="2">Belongs to the OmpP1/FadL family.</text>
</comment>
<reference evidence="10" key="1">
    <citation type="submission" date="2019-01" db="EMBL/GenBank/DDBJ databases">
        <title>Cytophagaceae bacterium strain CAR-16.</title>
        <authorList>
            <person name="Chen W.-M."/>
        </authorList>
    </citation>
    <scope>NUCLEOTIDE SEQUENCE [LARGE SCALE GENOMIC DNA]</scope>
    <source>
        <strain evidence="10">ICH-30</strain>
    </source>
</reference>
<keyword evidence="7" id="KW-0998">Cell outer membrane</keyword>
<accession>A0A4Q1KLL4</accession>
<feature type="chain" id="PRO_5041086254" evidence="8">
    <location>
        <begin position="20"/>
        <end position="507"/>
    </location>
</feature>
<proteinExistence type="inferred from homology"/>
<dbReference type="GO" id="GO:0015483">
    <property type="term" value="F:long-chain fatty acid transporting porin activity"/>
    <property type="evidence" value="ECO:0007669"/>
    <property type="project" value="TreeGrafter"/>
</dbReference>
<dbReference type="SUPFAM" id="SSF56935">
    <property type="entry name" value="Porins"/>
    <property type="match status" value="1"/>
</dbReference>
<comment type="caution">
    <text evidence="9">The sequence shown here is derived from an EMBL/GenBank/DDBJ whole genome shotgun (WGS) entry which is preliminary data.</text>
</comment>
<dbReference type="GO" id="GO:0009279">
    <property type="term" value="C:cell outer membrane"/>
    <property type="evidence" value="ECO:0007669"/>
    <property type="project" value="UniProtKB-SubCell"/>
</dbReference>
<evidence type="ECO:0000256" key="1">
    <source>
        <dbReference type="ARBA" id="ARBA00004571"/>
    </source>
</evidence>
<keyword evidence="6" id="KW-0472">Membrane</keyword>
<evidence type="ECO:0000256" key="2">
    <source>
        <dbReference type="ARBA" id="ARBA00008163"/>
    </source>
</evidence>
<dbReference type="Proteomes" id="UP000289734">
    <property type="component" value="Unassembled WGS sequence"/>
</dbReference>
<evidence type="ECO:0000256" key="8">
    <source>
        <dbReference type="SAM" id="SignalP"/>
    </source>
</evidence>
<evidence type="ECO:0000256" key="7">
    <source>
        <dbReference type="ARBA" id="ARBA00023237"/>
    </source>
</evidence>
<evidence type="ECO:0000313" key="9">
    <source>
        <dbReference type="EMBL" id="RXR30637.1"/>
    </source>
</evidence>
<evidence type="ECO:0000256" key="5">
    <source>
        <dbReference type="ARBA" id="ARBA00022729"/>
    </source>
</evidence>
<keyword evidence="3" id="KW-1134">Transmembrane beta strand</keyword>